<comment type="subcellular location">
    <subcellularLocation>
        <location evidence="1">Membrane</location>
        <topology evidence="1">Multi-pass membrane protein</topology>
    </subcellularLocation>
</comment>
<comment type="similarity">
    <text evidence="2">Belongs to the TMEM175 family.</text>
</comment>
<evidence type="ECO:0000256" key="12">
    <source>
        <dbReference type="ARBA" id="ARBA00034430"/>
    </source>
</evidence>
<keyword evidence="6" id="KW-0631">Potassium channel</keyword>
<dbReference type="GO" id="GO:0005267">
    <property type="term" value="F:potassium channel activity"/>
    <property type="evidence" value="ECO:0007669"/>
    <property type="project" value="UniProtKB-KW"/>
</dbReference>
<keyword evidence="10 13" id="KW-0472">Membrane</keyword>
<dbReference type="GO" id="GO:0016020">
    <property type="term" value="C:membrane"/>
    <property type="evidence" value="ECO:0007669"/>
    <property type="project" value="UniProtKB-SubCell"/>
</dbReference>
<comment type="caution">
    <text evidence="14">The sequence shown here is derived from an EMBL/GenBank/DDBJ whole genome shotgun (WGS) entry which is preliminary data.</text>
</comment>
<evidence type="ECO:0000256" key="3">
    <source>
        <dbReference type="ARBA" id="ARBA00022448"/>
    </source>
</evidence>
<dbReference type="Proteomes" id="UP000286990">
    <property type="component" value="Unassembled WGS sequence"/>
</dbReference>
<evidence type="ECO:0000256" key="4">
    <source>
        <dbReference type="ARBA" id="ARBA00022538"/>
    </source>
</evidence>
<keyword evidence="11" id="KW-0407">Ion channel</keyword>
<evidence type="ECO:0000256" key="7">
    <source>
        <dbReference type="ARBA" id="ARBA00022958"/>
    </source>
</evidence>
<keyword evidence="15" id="KW-1185">Reference proteome</keyword>
<dbReference type="InterPro" id="IPR010617">
    <property type="entry name" value="TMEM175-like"/>
</dbReference>
<keyword evidence="4" id="KW-0633">Potassium transport</keyword>
<name>A0A3R8R8N7_9FLAO</name>
<sequence length="204" mass="23804">MKKFSFTYDKNRVTSFCDAVFSIAMTLLILEIDVPNSETLAATNFSSILTNRIPSFIGFFVSFMVIAIYWISHLRIFKYVGDVDEKLIWINIFLLLFVIFLPFTTAMYVGDFYGTASFIFYCFNLILLGLLNFLLIRYISQKELNKNGMTRTIGNWLKFRSLNAVIIWSLAALLALFLPWISRIIFILIFVFQAFGDKFYKKRL</sequence>
<protein>
    <submittedName>
        <fullName evidence="14">DUF1211 domain-containing protein</fullName>
    </submittedName>
</protein>
<dbReference type="RefSeq" id="WP_125221160.1">
    <property type="nucleotide sequence ID" value="NZ_QUSX01000001.1"/>
</dbReference>
<accession>A0A3R8R8N7</accession>
<evidence type="ECO:0000256" key="13">
    <source>
        <dbReference type="SAM" id="Phobius"/>
    </source>
</evidence>
<gene>
    <name evidence="14" type="ORF">DZC72_01590</name>
</gene>
<comment type="catalytic activity">
    <reaction evidence="12">
        <text>K(+)(in) = K(+)(out)</text>
        <dbReference type="Rhea" id="RHEA:29463"/>
        <dbReference type="ChEBI" id="CHEBI:29103"/>
    </reaction>
</comment>
<dbReference type="AlphaFoldDB" id="A0A3R8R8N7"/>
<proteinExistence type="inferred from homology"/>
<dbReference type="PANTHER" id="PTHR31462">
    <property type="entry name" value="ENDOSOMAL/LYSOSOMAL POTASSIUM CHANNEL TMEM175"/>
    <property type="match status" value="1"/>
</dbReference>
<evidence type="ECO:0000256" key="5">
    <source>
        <dbReference type="ARBA" id="ARBA00022692"/>
    </source>
</evidence>
<keyword evidence="3" id="KW-0813">Transport</keyword>
<evidence type="ECO:0000256" key="9">
    <source>
        <dbReference type="ARBA" id="ARBA00023065"/>
    </source>
</evidence>
<dbReference type="Pfam" id="PF06736">
    <property type="entry name" value="TMEM175"/>
    <property type="match status" value="1"/>
</dbReference>
<evidence type="ECO:0000256" key="11">
    <source>
        <dbReference type="ARBA" id="ARBA00023303"/>
    </source>
</evidence>
<reference evidence="15" key="1">
    <citation type="submission" date="2018-12" db="EMBL/GenBank/DDBJ databases">
        <title>Maribacter lutimaris sp. nov., isolated from marine sediment.</title>
        <authorList>
            <person name="Kim K.K."/>
        </authorList>
    </citation>
    <scope>NUCLEOTIDE SEQUENCE [LARGE SCALE GENOMIC DNA]</scope>
    <source>
        <strain evidence="15">PoM-212</strain>
    </source>
</reference>
<keyword evidence="5 13" id="KW-0812">Transmembrane</keyword>
<evidence type="ECO:0000313" key="15">
    <source>
        <dbReference type="Proteomes" id="UP000286990"/>
    </source>
</evidence>
<feature type="transmembrane region" description="Helical" evidence="13">
    <location>
        <begin position="52"/>
        <end position="71"/>
    </location>
</feature>
<evidence type="ECO:0000256" key="2">
    <source>
        <dbReference type="ARBA" id="ARBA00006920"/>
    </source>
</evidence>
<evidence type="ECO:0000313" key="14">
    <source>
        <dbReference type="EMBL" id="RRQ49344.1"/>
    </source>
</evidence>
<keyword evidence="9" id="KW-0406">Ion transport</keyword>
<feature type="transmembrane region" description="Helical" evidence="13">
    <location>
        <begin position="12"/>
        <end position="32"/>
    </location>
</feature>
<keyword evidence="8 13" id="KW-1133">Transmembrane helix</keyword>
<evidence type="ECO:0000256" key="8">
    <source>
        <dbReference type="ARBA" id="ARBA00022989"/>
    </source>
</evidence>
<feature type="transmembrane region" description="Helical" evidence="13">
    <location>
        <begin position="115"/>
        <end position="136"/>
    </location>
</feature>
<evidence type="ECO:0000256" key="10">
    <source>
        <dbReference type="ARBA" id="ARBA00023136"/>
    </source>
</evidence>
<dbReference type="GO" id="GO:0015252">
    <property type="term" value="F:proton channel activity"/>
    <property type="evidence" value="ECO:0007669"/>
    <property type="project" value="InterPro"/>
</dbReference>
<dbReference type="EMBL" id="QUSX01000001">
    <property type="protein sequence ID" value="RRQ49344.1"/>
    <property type="molecule type" value="Genomic_DNA"/>
</dbReference>
<evidence type="ECO:0000256" key="1">
    <source>
        <dbReference type="ARBA" id="ARBA00004141"/>
    </source>
</evidence>
<keyword evidence="7" id="KW-0630">Potassium</keyword>
<feature type="transmembrane region" description="Helical" evidence="13">
    <location>
        <begin position="87"/>
        <end position="109"/>
    </location>
</feature>
<feature type="transmembrane region" description="Helical" evidence="13">
    <location>
        <begin position="157"/>
        <end position="178"/>
    </location>
</feature>
<organism evidence="14 15">
    <name type="scientific">Maribacter algicola</name>
    <dbReference type="NCBI Taxonomy" id="2498892"/>
    <lineage>
        <taxon>Bacteria</taxon>
        <taxon>Pseudomonadati</taxon>
        <taxon>Bacteroidota</taxon>
        <taxon>Flavobacteriia</taxon>
        <taxon>Flavobacteriales</taxon>
        <taxon>Flavobacteriaceae</taxon>
        <taxon>Maribacter</taxon>
    </lineage>
</organism>
<evidence type="ECO:0000256" key="6">
    <source>
        <dbReference type="ARBA" id="ARBA00022826"/>
    </source>
</evidence>
<dbReference type="OrthoDB" id="7626281at2"/>
<dbReference type="PANTHER" id="PTHR31462:SF5">
    <property type="entry name" value="ENDOSOMAL_LYSOSOMAL PROTON CHANNEL TMEM175"/>
    <property type="match status" value="1"/>
</dbReference>